<keyword evidence="1" id="KW-1133">Transmembrane helix</keyword>
<dbReference type="Pfam" id="PF14986">
    <property type="entry name" value="DUF4514"/>
    <property type="match status" value="1"/>
</dbReference>
<keyword evidence="1" id="KW-0812">Transmembrane</keyword>
<dbReference type="GeneID" id="116220326"/>
<dbReference type="AlphaFoldDB" id="A0A6P8FH86"/>
<protein>
    <submittedName>
        <fullName evidence="3">Uncharacterized protein LOC116220326</fullName>
    </submittedName>
</protein>
<sequence>MDRLFGGVRADDTHEDQPEGRYALIGAGVGLILAIMFVAVKLCMIKRHMLDNGFVSEDSMRKQSLRTQSIRLNRREAPDQP</sequence>
<evidence type="ECO:0000313" key="2">
    <source>
        <dbReference type="Proteomes" id="UP000515152"/>
    </source>
</evidence>
<dbReference type="OrthoDB" id="9450584at2759"/>
<name>A0A6P8FH86_CLUHA</name>
<dbReference type="InterPro" id="IPR029395">
    <property type="entry name" value="DUF4514"/>
</dbReference>
<dbReference type="KEGG" id="char:116220326"/>
<evidence type="ECO:0000256" key="1">
    <source>
        <dbReference type="SAM" id="Phobius"/>
    </source>
</evidence>
<proteinExistence type="predicted"/>
<keyword evidence="2" id="KW-1185">Reference proteome</keyword>
<organism evidence="2 3">
    <name type="scientific">Clupea harengus</name>
    <name type="common">Atlantic herring</name>
    <dbReference type="NCBI Taxonomy" id="7950"/>
    <lineage>
        <taxon>Eukaryota</taxon>
        <taxon>Metazoa</taxon>
        <taxon>Chordata</taxon>
        <taxon>Craniata</taxon>
        <taxon>Vertebrata</taxon>
        <taxon>Euteleostomi</taxon>
        <taxon>Actinopterygii</taxon>
        <taxon>Neopterygii</taxon>
        <taxon>Teleostei</taxon>
        <taxon>Clupei</taxon>
        <taxon>Clupeiformes</taxon>
        <taxon>Clupeoidei</taxon>
        <taxon>Clupeidae</taxon>
        <taxon>Clupea</taxon>
    </lineage>
</organism>
<evidence type="ECO:0000313" key="3">
    <source>
        <dbReference type="RefSeq" id="XP_031422602.1"/>
    </source>
</evidence>
<keyword evidence="1" id="KW-0472">Membrane</keyword>
<accession>A0A6P8FH86</accession>
<dbReference type="Proteomes" id="UP000515152">
    <property type="component" value="Chromosome 1"/>
</dbReference>
<gene>
    <name evidence="3" type="primary">LOC116220326</name>
</gene>
<dbReference type="RefSeq" id="XP_031422602.1">
    <property type="nucleotide sequence ID" value="XM_031566742.1"/>
</dbReference>
<feature type="transmembrane region" description="Helical" evidence="1">
    <location>
        <begin position="20"/>
        <end position="40"/>
    </location>
</feature>
<reference evidence="3" key="1">
    <citation type="submission" date="2025-08" db="UniProtKB">
        <authorList>
            <consortium name="RefSeq"/>
        </authorList>
    </citation>
    <scope>IDENTIFICATION</scope>
</reference>